<feature type="domain" description="CheW-like" evidence="1">
    <location>
        <begin position="4"/>
        <end position="144"/>
    </location>
</feature>
<sequence>MEEYIKIIVFKLREQHFGVDVQQVLSIEKYQEITSVPRTSDFIKGIINLRGETIPVIDLKERLQLESTELTEQTRILIVQAQDVQVGLIVDAATDVLDIDHSSIEQPPNIIGGVKDTFLGGVAKLKEELLLLVDLEQILNFEESNEIKEVVNASN</sequence>
<dbReference type="InterPro" id="IPR039315">
    <property type="entry name" value="CheW"/>
</dbReference>
<dbReference type="Gene3D" id="2.40.50.180">
    <property type="entry name" value="CheA-289, Domain 4"/>
    <property type="match status" value="1"/>
</dbReference>
<organism evidence="2 3">
    <name type="scientific">Ornithinibacillus halophilus</name>
    <dbReference type="NCBI Taxonomy" id="930117"/>
    <lineage>
        <taxon>Bacteria</taxon>
        <taxon>Bacillati</taxon>
        <taxon>Bacillota</taxon>
        <taxon>Bacilli</taxon>
        <taxon>Bacillales</taxon>
        <taxon>Bacillaceae</taxon>
        <taxon>Ornithinibacillus</taxon>
    </lineage>
</organism>
<dbReference type="PANTHER" id="PTHR22617:SF23">
    <property type="entry name" value="CHEMOTAXIS PROTEIN CHEW"/>
    <property type="match status" value="1"/>
</dbReference>
<dbReference type="InterPro" id="IPR036061">
    <property type="entry name" value="CheW-like_dom_sf"/>
</dbReference>
<dbReference type="PROSITE" id="PS50851">
    <property type="entry name" value="CHEW"/>
    <property type="match status" value="1"/>
</dbReference>
<dbReference type="PANTHER" id="PTHR22617">
    <property type="entry name" value="CHEMOTAXIS SENSOR HISTIDINE KINASE-RELATED"/>
    <property type="match status" value="1"/>
</dbReference>
<protein>
    <submittedName>
        <fullName evidence="2">Purine-binding chemotaxis protein CheW</fullName>
    </submittedName>
</protein>
<dbReference type="STRING" id="930117.SAMN05216225_100870"/>
<name>A0A1M5FFM3_9BACI</name>
<dbReference type="Pfam" id="PF01584">
    <property type="entry name" value="CheW"/>
    <property type="match status" value="1"/>
</dbReference>
<keyword evidence="3" id="KW-1185">Reference proteome</keyword>
<accession>A0A1M5FFM3</accession>
<dbReference type="SUPFAM" id="SSF50341">
    <property type="entry name" value="CheW-like"/>
    <property type="match status" value="1"/>
</dbReference>
<dbReference type="RefSeq" id="WP_200801025.1">
    <property type="nucleotide sequence ID" value="NZ_FQVW01000008.1"/>
</dbReference>
<dbReference type="InterPro" id="IPR002545">
    <property type="entry name" value="CheW-lke_dom"/>
</dbReference>
<evidence type="ECO:0000313" key="3">
    <source>
        <dbReference type="Proteomes" id="UP000183988"/>
    </source>
</evidence>
<gene>
    <name evidence="2" type="ORF">SAMN05216225_100870</name>
</gene>
<proteinExistence type="predicted"/>
<evidence type="ECO:0000313" key="2">
    <source>
        <dbReference type="EMBL" id="SHF90340.1"/>
    </source>
</evidence>
<dbReference type="SMART" id="SM00260">
    <property type="entry name" value="CheW"/>
    <property type="match status" value="1"/>
</dbReference>
<dbReference type="GO" id="GO:0005829">
    <property type="term" value="C:cytosol"/>
    <property type="evidence" value="ECO:0007669"/>
    <property type="project" value="TreeGrafter"/>
</dbReference>
<dbReference type="AlphaFoldDB" id="A0A1M5FFM3"/>
<dbReference type="GO" id="GO:0007165">
    <property type="term" value="P:signal transduction"/>
    <property type="evidence" value="ECO:0007669"/>
    <property type="project" value="InterPro"/>
</dbReference>
<dbReference type="GO" id="GO:0006935">
    <property type="term" value="P:chemotaxis"/>
    <property type="evidence" value="ECO:0007669"/>
    <property type="project" value="InterPro"/>
</dbReference>
<evidence type="ECO:0000259" key="1">
    <source>
        <dbReference type="PROSITE" id="PS50851"/>
    </source>
</evidence>
<dbReference type="EMBL" id="FQVW01000008">
    <property type="protein sequence ID" value="SHF90340.1"/>
    <property type="molecule type" value="Genomic_DNA"/>
</dbReference>
<reference evidence="2 3" key="1">
    <citation type="submission" date="2016-11" db="EMBL/GenBank/DDBJ databases">
        <authorList>
            <person name="Jaros S."/>
            <person name="Januszkiewicz K."/>
            <person name="Wedrychowicz H."/>
        </authorList>
    </citation>
    <scope>NUCLEOTIDE SEQUENCE [LARGE SCALE GENOMIC DNA]</scope>
    <source>
        <strain evidence="2 3">IBRC-M 10683</strain>
    </source>
</reference>
<dbReference type="Gene3D" id="2.30.30.40">
    <property type="entry name" value="SH3 Domains"/>
    <property type="match status" value="1"/>
</dbReference>
<dbReference type="Proteomes" id="UP000183988">
    <property type="component" value="Unassembled WGS sequence"/>
</dbReference>